<name>A0A3R9TLV5_ACIBA</name>
<accession>A0A3R9TLV5</accession>
<evidence type="ECO:0000313" key="3">
    <source>
        <dbReference type="Proteomes" id="UP000280073"/>
    </source>
</evidence>
<evidence type="ECO:0000259" key="1">
    <source>
        <dbReference type="PROSITE" id="PS50931"/>
    </source>
</evidence>
<proteinExistence type="predicted"/>
<gene>
    <name evidence="2" type="ORF">EA686_22780</name>
</gene>
<dbReference type="InterPro" id="IPR000847">
    <property type="entry name" value="LysR_HTH_N"/>
</dbReference>
<comment type="caution">
    <text evidence="2">The sequence shown here is derived from an EMBL/GenBank/DDBJ whole genome shotgun (WGS) entry which is preliminary data.</text>
</comment>
<organism evidence="2 3">
    <name type="scientific">Acinetobacter baumannii</name>
    <dbReference type="NCBI Taxonomy" id="470"/>
    <lineage>
        <taxon>Bacteria</taxon>
        <taxon>Pseudomonadati</taxon>
        <taxon>Pseudomonadota</taxon>
        <taxon>Gammaproteobacteria</taxon>
        <taxon>Moraxellales</taxon>
        <taxon>Moraxellaceae</taxon>
        <taxon>Acinetobacter</taxon>
        <taxon>Acinetobacter calcoaceticus/baumannii complex</taxon>
    </lineage>
</organism>
<dbReference type="EMBL" id="RFDI01001656">
    <property type="protein sequence ID" value="RSR38917.1"/>
    <property type="molecule type" value="Genomic_DNA"/>
</dbReference>
<dbReference type="AlphaFoldDB" id="A0A3R9TLV5"/>
<evidence type="ECO:0000313" key="2">
    <source>
        <dbReference type="EMBL" id="RSR38917.1"/>
    </source>
</evidence>
<dbReference type="Gene3D" id="1.10.10.10">
    <property type="entry name" value="Winged helix-like DNA-binding domain superfamily/Winged helix DNA-binding domain"/>
    <property type="match status" value="1"/>
</dbReference>
<dbReference type="InterPro" id="IPR036388">
    <property type="entry name" value="WH-like_DNA-bd_sf"/>
</dbReference>
<sequence>MDTLKAIQVFVSIAQHGNLTKAAEHLNYSRAM</sequence>
<feature type="non-terminal residue" evidence="2">
    <location>
        <position position="32"/>
    </location>
</feature>
<dbReference type="PROSITE" id="PS50931">
    <property type="entry name" value="HTH_LYSR"/>
    <property type="match status" value="1"/>
</dbReference>
<protein>
    <submittedName>
        <fullName evidence="2">LysR family transcriptional regulator</fullName>
    </submittedName>
</protein>
<dbReference type="GO" id="GO:0003700">
    <property type="term" value="F:DNA-binding transcription factor activity"/>
    <property type="evidence" value="ECO:0007669"/>
    <property type="project" value="InterPro"/>
</dbReference>
<feature type="domain" description="HTH lysR-type" evidence="1">
    <location>
        <begin position="1"/>
        <end position="32"/>
    </location>
</feature>
<reference evidence="2 3" key="1">
    <citation type="submission" date="2018-10" db="EMBL/GenBank/DDBJ databases">
        <title>GWAS and RNA-Seq identify cryptic mechanisms of antimicrobial resistance in Acinetobacter baumannii.</title>
        <authorList>
            <person name="Sahl J.W."/>
        </authorList>
    </citation>
    <scope>NUCLEOTIDE SEQUENCE [LARGE SCALE GENOMIC DNA]</scope>
    <source>
        <strain evidence="2 3">TG28175</strain>
    </source>
</reference>
<dbReference type="Proteomes" id="UP000280073">
    <property type="component" value="Unassembled WGS sequence"/>
</dbReference>
<dbReference type="Pfam" id="PF00126">
    <property type="entry name" value="HTH_1"/>
    <property type="match status" value="1"/>
</dbReference>